<keyword evidence="1" id="KW-0805">Transcription regulation</keyword>
<keyword evidence="2" id="KW-0238">DNA-binding</keyword>
<dbReference type="Pfam" id="PF12833">
    <property type="entry name" value="HTH_18"/>
    <property type="match status" value="1"/>
</dbReference>
<dbReference type="InterPro" id="IPR018060">
    <property type="entry name" value="HTH_AraC"/>
</dbReference>
<reference evidence="7 8" key="1">
    <citation type="submission" date="2015-09" db="EMBL/GenBank/DDBJ databases">
        <title>Genome Sequences of Mycobacterium immunogenum Isolates, Recuperated from a Chloraminated Drinking Water Distribution System Simulator Subjected to Episodes of Nitrification.</title>
        <authorList>
            <person name="Gomez-Alvarez V."/>
            <person name="Revetta R.P."/>
        </authorList>
    </citation>
    <scope>NUCLEOTIDE SEQUENCE [LARGE SCALE GENOMIC DNA]</scope>
    <source>
        <strain evidence="5 7">H008</strain>
        <strain evidence="6 8">H076</strain>
    </source>
</reference>
<dbReference type="GO" id="GO:0043565">
    <property type="term" value="F:sequence-specific DNA binding"/>
    <property type="evidence" value="ECO:0007669"/>
    <property type="project" value="InterPro"/>
</dbReference>
<dbReference type="SMART" id="SM00342">
    <property type="entry name" value="HTH_ARAC"/>
    <property type="match status" value="1"/>
</dbReference>
<feature type="domain" description="HTH araC/xylS-type" evidence="4">
    <location>
        <begin position="189"/>
        <end position="287"/>
    </location>
</feature>
<dbReference type="EMBL" id="LJFS01000070">
    <property type="protein sequence ID" value="KPG21944.1"/>
    <property type="molecule type" value="Genomic_DNA"/>
</dbReference>
<evidence type="ECO:0000256" key="3">
    <source>
        <dbReference type="ARBA" id="ARBA00023163"/>
    </source>
</evidence>
<dbReference type="RefSeq" id="WP_043080537.1">
    <property type="nucleotide sequence ID" value="NZ_CP011530.1"/>
</dbReference>
<gene>
    <name evidence="5" type="ORF">AN908_27830</name>
    <name evidence="6" type="ORF">AN912_29260</name>
</gene>
<proteinExistence type="predicted"/>
<dbReference type="GO" id="GO:0003700">
    <property type="term" value="F:DNA-binding transcription factor activity"/>
    <property type="evidence" value="ECO:0007669"/>
    <property type="project" value="InterPro"/>
</dbReference>
<comment type="caution">
    <text evidence="5">The sequence shown here is derived from an EMBL/GenBank/DDBJ whole genome shotgun (WGS) entry which is preliminary data.</text>
</comment>
<evidence type="ECO:0000259" key="4">
    <source>
        <dbReference type="PROSITE" id="PS01124"/>
    </source>
</evidence>
<evidence type="ECO:0000313" key="8">
    <source>
        <dbReference type="Proteomes" id="UP000037962"/>
    </source>
</evidence>
<evidence type="ECO:0000256" key="1">
    <source>
        <dbReference type="ARBA" id="ARBA00023015"/>
    </source>
</evidence>
<dbReference type="Proteomes" id="UP000037962">
    <property type="component" value="Unassembled WGS sequence"/>
</dbReference>
<evidence type="ECO:0000313" key="7">
    <source>
        <dbReference type="Proteomes" id="UP000037843"/>
    </source>
</evidence>
<organism evidence="5 7">
    <name type="scientific">Mycobacteroides immunogenum</name>
    <dbReference type="NCBI Taxonomy" id="83262"/>
    <lineage>
        <taxon>Bacteria</taxon>
        <taxon>Bacillati</taxon>
        <taxon>Actinomycetota</taxon>
        <taxon>Actinomycetes</taxon>
        <taxon>Mycobacteriales</taxon>
        <taxon>Mycobacteriaceae</taxon>
        <taxon>Mycobacteroides</taxon>
    </lineage>
</organism>
<dbReference type="Gene3D" id="1.10.10.60">
    <property type="entry name" value="Homeodomain-like"/>
    <property type="match status" value="1"/>
</dbReference>
<dbReference type="PROSITE" id="PS01124">
    <property type="entry name" value="HTH_ARAC_FAMILY_2"/>
    <property type="match status" value="1"/>
</dbReference>
<dbReference type="KEGG" id="miz:BAB75_13935"/>
<dbReference type="GeneID" id="45764966"/>
<dbReference type="PANTHER" id="PTHR43280:SF32">
    <property type="entry name" value="TRANSCRIPTIONAL REGULATORY PROTEIN"/>
    <property type="match status" value="1"/>
</dbReference>
<dbReference type="Proteomes" id="UP000037843">
    <property type="component" value="Unassembled WGS sequence"/>
</dbReference>
<evidence type="ECO:0000256" key="2">
    <source>
        <dbReference type="ARBA" id="ARBA00023125"/>
    </source>
</evidence>
<dbReference type="SUPFAM" id="SSF46689">
    <property type="entry name" value="Homeodomain-like"/>
    <property type="match status" value="1"/>
</dbReference>
<keyword evidence="3" id="KW-0804">Transcription</keyword>
<accession>A0A7V8LJF9</accession>
<dbReference type="EMBL" id="LJFO01000030">
    <property type="protein sequence ID" value="KPG02431.1"/>
    <property type="molecule type" value="Genomic_DNA"/>
</dbReference>
<protein>
    <recommendedName>
        <fullName evidence="4">HTH araC/xylS-type domain-containing protein</fullName>
    </recommendedName>
</protein>
<evidence type="ECO:0000313" key="5">
    <source>
        <dbReference type="EMBL" id="KPG02431.1"/>
    </source>
</evidence>
<evidence type="ECO:0000313" key="6">
    <source>
        <dbReference type="EMBL" id="KPG21944.1"/>
    </source>
</evidence>
<sequence>MRGEESPIPNAAYVERVGTPPGIQMHPTALIAERLASRGLRQGAPSRLGFHLLLGVRADTLECAVDFVDYTISIGEWLWIRPRQVHQYRCDLAGTTGTAILFANGFISPATAGLVRLDDPLRQPLWSPSSGTNRSVETLVDALRAEYAAVSGERITAHVATLRHILSALLLTISATGAVSDQPSNRVFDAFCKAVEARFTQTRKVADYADLLGFSTRTLTRAAIAATGHGPKNYIDDRVLLEAKRLLAHTDSSSGAVARLLGFSTPSDFSRFFQLRTGTTPAQFRSIT</sequence>
<keyword evidence="8" id="KW-1185">Reference proteome</keyword>
<dbReference type="AlphaFoldDB" id="A0A7V8LJF9"/>
<name>A0A7V8LJF9_9MYCO</name>
<dbReference type="PANTHER" id="PTHR43280">
    <property type="entry name" value="ARAC-FAMILY TRANSCRIPTIONAL REGULATOR"/>
    <property type="match status" value="1"/>
</dbReference>
<dbReference type="InterPro" id="IPR009057">
    <property type="entry name" value="Homeodomain-like_sf"/>
</dbReference>